<dbReference type="AlphaFoldDB" id="A0A0L9VM50"/>
<evidence type="ECO:0000313" key="2">
    <source>
        <dbReference type="Proteomes" id="UP000053144"/>
    </source>
</evidence>
<reference evidence="2" key="1">
    <citation type="journal article" date="2015" name="Proc. Natl. Acad. Sci. U.S.A.">
        <title>Genome sequencing of adzuki bean (Vigna angularis) provides insight into high starch and low fat accumulation and domestication.</title>
        <authorList>
            <person name="Yang K."/>
            <person name="Tian Z."/>
            <person name="Chen C."/>
            <person name="Luo L."/>
            <person name="Zhao B."/>
            <person name="Wang Z."/>
            <person name="Yu L."/>
            <person name="Li Y."/>
            <person name="Sun Y."/>
            <person name="Li W."/>
            <person name="Chen Y."/>
            <person name="Li Y."/>
            <person name="Zhang Y."/>
            <person name="Ai D."/>
            <person name="Zhao J."/>
            <person name="Shang C."/>
            <person name="Ma Y."/>
            <person name="Wu B."/>
            <person name="Wang M."/>
            <person name="Gao L."/>
            <person name="Sun D."/>
            <person name="Zhang P."/>
            <person name="Guo F."/>
            <person name="Wang W."/>
            <person name="Li Y."/>
            <person name="Wang J."/>
            <person name="Varshney R.K."/>
            <person name="Wang J."/>
            <person name="Ling H.Q."/>
            <person name="Wan P."/>
        </authorList>
    </citation>
    <scope>NUCLEOTIDE SEQUENCE</scope>
    <source>
        <strain evidence="2">cv. Jingnong 6</strain>
    </source>
</reference>
<dbReference type="Proteomes" id="UP000053144">
    <property type="component" value="Chromosome 10"/>
</dbReference>
<name>A0A0L9VM50_PHAAN</name>
<protein>
    <submittedName>
        <fullName evidence="1">Uncharacterized protein</fullName>
    </submittedName>
</protein>
<sequence>MASHPKEILTIDEVSVIKSASIINQTEDKSFRIYLEHWVDLKDLRVHGFDILLDAHCCDIHLFFECDSPILPELICQFLINMELKEEDTTLKCVQETVLEDLYYIG</sequence>
<dbReference type="Gramene" id="KOM56043">
    <property type="protein sequence ID" value="KOM56043"/>
    <property type="gene ID" value="LR48_Vigan10g193500"/>
</dbReference>
<proteinExistence type="predicted"/>
<organism evidence="1 2">
    <name type="scientific">Phaseolus angularis</name>
    <name type="common">Azuki bean</name>
    <name type="synonym">Vigna angularis</name>
    <dbReference type="NCBI Taxonomy" id="3914"/>
    <lineage>
        <taxon>Eukaryota</taxon>
        <taxon>Viridiplantae</taxon>
        <taxon>Streptophyta</taxon>
        <taxon>Embryophyta</taxon>
        <taxon>Tracheophyta</taxon>
        <taxon>Spermatophyta</taxon>
        <taxon>Magnoliopsida</taxon>
        <taxon>eudicotyledons</taxon>
        <taxon>Gunneridae</taxon>
        <taxon>Pentapetalae</taxon>
        <taxon>rosids</taxon>
        <taxon>fabids</taxon>
        <taxon>Fabales</taxon>
        <taxon>Fabaceae</taxon>
        <taxon>Papilionoideae</taxon>
        <taxon>50 kb inversion clade</taxon>
        <taxon>NPAAA clade</taxon>
        <taxon>indigoferoid/millettioid clade</taxon>
        <taxon>Phaseoleae</taxon>
        <taxon>Vigna</taxon>
    </lineage>
</organism>
<evidence type="ECO:0000313" key="1">
    <source>
        <dbReference type="EMBL" id="KOM56043.1"/>
    </source>
</evidence>
<accession>A0A0L9VM50</accession>
<gene>
    <name evidence="1" type="ORF">LR48_Vigan10g193500</name>
</gene>
<dbReference type="EMBL" id="CM003380">
    <property type="protein sequence ID" value="KOM56043.1"/>
    <property type="molecule type" value="Genomic_DNA"/>
</dbReference>